<reference evidence="2" key="1">
    <citation type="submission" date="2022-06" db="EMBL/GenBank/DDBJ databases">
        <title>Sequencing the genomes of 1000 actinobacteria strains.</title>
        <authorList>
            <person name="Klenk H.-P."/>
        </authorList>
    </citation>
    <scope>NUCLEOTIDE SEQUENCE</scope>
    <source>
        <strain evidence="2">DSM 46694</strain>
    </source>
</reference>
<dbReference type="AlphaFoldDB" id="A0A9X2GKP9"/>
<organism evidence="2 3">
    <name type="scientific">Nonomuraea thailandensis</name>
    <dbReference type="NCBI Taxonomy" id="1188745"/>
    <lineage>
        <taxon>Bacteria</taxon>
        <taxon>Bacillati</taxon>
        <taxon>Actinomycetota</taxon>
        <taxon>Actinomycetes</taxon>
        <taxon>Streptosporangiales</taxon>
        <taxon>Streptosporangiaceae</taxon>
        <taxon>Nonomuraea</taxon>
    </lineage>
</organism>
<evidence type="ECO:0000313" key="2">
    <source>
        <dbReference type="EMBL" id="MCP2360621.1"/>
    </source>
</evidence>
<accession>A0A9X2GKP9</accession>
<gene>
    <name evidence="2" type="ORF">HD597_007641</name>
</gene>
<keyword evidence="3" id="KW-1185">Reference proteome</keyword>
<feature type="region of interest" description="Disordered" evidence="1">
    <location>
        <begin position="15"/>
        <end position="54"/>
    </location>
</feature>
<sequence>MADALLARAAEQPLMGAVHRDERQIGRQHRQRDRSGIERGPEIHLSHHGIPKPS</sequence>
<comment type="caution">
    <text evidence="2">The sequence shown here is derived from an EMBL/GenBank/DDBJ whole genome shotgun (WGS) entry which is preliminary data.</text>
</comment>
<feature type="compositionally biased region" description="Basic and acidic residues" evidence="1">
    <location>
        <begin position="33"/>
        <end position="45"/>
    </location>
</feature>
<dbReference type="RefSeq" id="WP_253748724.1">
    <property type="nucleotide sequence ID" value="NZ_BAABKA010000108.1"/>
</dbReference>
<name>A0A9X2GKP9_9ACTN</name>
<dbReference type="EMBL" id="JAMZEB010000002">
    <property type="protein sequence ID" value="MCP2360621.1"/>
    <property type="molecule type" value="Genomic_DNA"/>
</dbReference>
<proteinExistence type="predicted"/>
<evidence type="ECO:0000256" key="1">
    <source>
        <dbReference type="SAM" id="MobiDB-lite"/>
    </source>
</evidence>
<evidence type="ECO:0000313" key="3">
    <source>
        <dbReference type="Proteomes" id="UP001139648"/>
    </source>
</evidence>
<dbReference type="Proteomes" id="UP001139648">
    <property type="component" value="Unassembled WGS sequence"/>
</dbReference>
<protein>
    <submittedName>
        <fullName evidence="2">Uncharacterized protein</fullName>
    </submittedName>
</protein>